<evidence type="ECO:0000313" key="4">
    <source>
        <dbReference type="EMBL" id="TMQ74268.1"/>
    </source>
</evidence>
<evidence type="ECO:0000256" key="1">
    <source>
        <dbReference type="SAM" id="MobiDB-lite"/>
    </source>
</evidence>
<dbReference type="InterPro" id="IPR055399">
    <property type="entry name" value="CC_BshC"/>
</dbReference>
<accession>A0A538UEE5</accession>
<dbReference type="Proteomes" id="UP000319771">
    <property type="component" value="Unassembled WGS sequence"/>
</dbReference>
<comment type="caution">
    <text evidence="4">The sequence shown here is derived from an EMBL/GenBank/DDBJ whole genome shotgun (WGS) entry which is preliminary data.</text>
</comment>
<feature type="region of interest" description="Disordered" evidence="1">
    <location>
        <begin position="1"/>
        <end position="29"/>
    </location>
</feature>
<dbReference type="Pfam" id="PF10079">
    <property type="entry name" value="Rossmann-like_BshC"/>
    <property type="match status" value="2"/>
</dbReference>
<evidence type="ECO:0000313" key="5">
    <source>
        <dbReference type="Proteomes" id="UP000319771"/>
    </source>
</evidence>
<proteinExistence type="predicted"/>
<feature type="domain" description="Bacillithiol biosynthesis BshC N-terminal Rossmann-like" evidence="2">
    <location>
        <begin position="92"/>
        <end position="342"/>
    </location>
</feature>
<evidence type="ECO:0000259" key="2">
    <source>
        <dbReference type="Pfam" id="PF10079"/>
    </source>
</evidence>
<feature type="domain" description="Bacillithiol biosynthesis BshC N-terminal Rossmann-like" evidence="2">
    <location>
        <begin position="349"/>
        <end position="402"/>
    </location>
</feature>
<protein>
    <submittedName>
        <fullName evidence="4">Bacillithiol biosynthesis BshC</fullName>
    </submittedName>
</protein>
<dbReference type="EMBL" id="VBPB01000004">
    <property type="protein sequence ID" value="TMQ74268.1"/>
    <property type="molecule type" value="Genomic_DNA"/>
</dbReference>
<feature type="domain" description="Bacillithiol biosynthesis BshC C-terminal coiled-coil" evidence="3">
    <location>
        <begin position="419"/>
        <end position="554"/>
    </location>
</feature>
<sequence length="571" mass="61189">MPGPYGASLPPHPDPEPARRPRPPRPVGGTAVVMGALPVRARVEAGAGAATARLDDPLTRECATGSAFARERFATLWSDTAALGALARAKRAPLPAALARELREFHERLGAPPASLAALERLSRGEAVCAIAGQQPAPLGGPLYALHKTADTVGIAARVATRTGVPCVPMFWTHSEDSDFAEIRTATVADRTLALHDLSLEAALHRDGALVGGLPVAPLERIAAQALAHWEGLPSVGAAERLLRRSLAPARDLGEAHSALMLALFGDRGLVVVEPRLPAFRAAARAVIASYLERSEALAEVARAAGARVAAHIGRQPLAAGALDSFVFGIEDGTRHKLTVDEARAWPKAHALSPSVALRPVVQDGVLPTVAMACGPGELAYLAQLREVFETLGVRPAAPVPRFTATWLPPAALDLVAASGAEPWEVVAASDQVLTQQAQRRVPQELRDQLAQAREELTARLRRFAEGSTRVDASLPQMVESARAKVDYQFARLLEGLTAKVRHRLEREHPEWLRLRYYLSPGDRLQERRIASLEPVAWRGPEVAAELCDLAEEHAEALERGVARHYLLELG</sequence>
<evidence type="ECO:0000259" key="3">
    <source>
        <dbReference type="Pfam" id="PF24850"/>
    </source>
</evidence>
<name>A0A538UEE5_UNCEI</name>
<dbReference type="AlphaFoldDB" id="A0A538UEE5"/>
<reference evidence="4 5" key="1">
    <citation type="journal article" date="2019" name="Nat. Microbiol.">
        <title>Mediterranean grassland soil C-N compound turnover is dependent on rainfall and depth, and is mediated by genomically divergent microorganisms.</title>
        <authorList>
            <person name="Diamond S."/>
            <person name="Andeer P.F."/>
            <person name="Li Z."/>
            <person name="Crits-Christoph A."/>
            <person name="Burstein D."/>
            <person name="Anantharaman K."/>
            <person name="Lane K.R."/>
            <person name="Thomas B.C."/>
            <person name="Pan C."/>
            <person name="Northen T.R."/>
            <person name="Banfield J.F."/>
        </authorList>
    </citation>
    <scope>NUCLEOTIDE SEQUENCE [LARGE SCALE GENOMIC DNA]</scope>
    <source>
        <strain evidence="4">WS_11</strain>
    </source>
</reference>
<gene>
    <name evidence="4" type="primary">bshC</name>
    <name evidence="4" type="ORF">E6K81_00325</name>
</gene>
<dbReference type="Pfam" id="PF24850">
    <property type="entry name" value="CC_BshC"/>
    <property type="match status" value="1"/>
</dbReference>
<dbReference type="InterPro" id="IPR055398">
    <property type="entry name" value="Rossmann-like_BshC"/>
</dbReference>
<organism evidence="4 5">
    <name type="scientific">Eiseniibacteriota bacterium</name>
    <dbReference type="NCBI Taxonomy" id="2212470"/>
    <lineage>
        <taxon>Bacteria</taxon>
        <taxon>Candidatus Eiseniibacteriota</taxon>
    </lineage>
</organism>